<evidence type="ECO:0000256" key="6">
    <source>
        <dbReference type="SAM" id="Phobius"/>
    </source>
</evidence>
<comment type="caution">
    <text evidence="8">The sequence shown here is derived from an EMBL/GenBank/DDBJ whole genome shotgun (WGS) entry which is preliminary data.</text>
</comment>
<dbReference type="Proteomes" id="UP001549313">
    <property type="component" value="Unassembled WGS sequence"/>
</dbReference>
<feature type="region of interest" description="Disordered" evidence="5">
    <location>
        <begin position="1"/>
        <end position="23"/>
    </location>
</feature>
<dbReference type="InterPro" id="IPR007452">
    <property type="entry name" value="TamB_C"/>
</dbReference>
<gene>
    <name evidence="8" type="ORF">ABIE19_001174</name>
</gene>
<evidence type="ECO:0000256" key="2">
    <source>
        <dbReference type="ARBA" id="ARBA00022692"/>
    </source>
</evidence>
<dbReference type="RefSeq" id="WP_354088192.1">
    <property type="nucleotide sequence ID" value="NZ_JBEPTF010000001.1"/>
</dbReference>
<keyword evidence="4 6" id="KW-0472">Membrane</keyword>
<name>A0ABV2RB78_9CAUL</name>
<feature type="transmembrane region" description="Helical" evidence="6">
    <location>
        <begin position="32"/>
        <end position="59"/>
    </location>
</feature>
<evidence type="ECO:0000256" key="5">
    <source>
        <dbReference type="SAM" id="MobiDB-lite"/>
    </source>
</evidence>
<dbReference type="PANTHER" id="PTHR36985">
    <property type="entry name" value="TRANSLOCATION AND ASSEMBLY MODULE SUBUNIT TAMB"/>
    <property type="match status" value="1"/>
</dbReference>
<proteinExistence type="predicted"/>
<evidence type="ECO:0000313" key="8">
    <source>
        <dbReference type="EMBL" id="MET4683265.1"/>
    </source>
</evidence>
<sequence length="1409" mass="147332">MTDLPPPQDPEAEAPADTPAKKAKRKRTRLQWLAFISGIVVASLVALIVIGAVGGRMYLVSDSGRDLITSFVAGKKISRYGRINVEGLKGDLFDDFTLGRVTVTDEKGVWLEAKNVRVDWSYWPLLLRRFHATEITADQIRLIRQPVLEPPTEPGGPQALSIDIDRFSANVELMENFSKEYGRWTLSGDAAIPRKGPKSANVNAYSLSRKGDYLRLAAVMGEKPEDLRLNLRANEAQGGPIAGSLGYSPNQPFSAVAVVNGEIVDVVVRTGQFTPLSVKGRYGKDEGARIAGYADFSGSELLAPFVERIGRTARFGFAAVPDRTREDWQGVAWKLTADNIQSSAQGMIRMKDRTAPDGISLELTTPSLSRLIGSPVAGASAYTGVFKGDAQTWTLQGSASLLAADIASYRATRISGPVGVAANKGRYDVTADIRAVGGSSAGIIGALLGAQPRVQLEGSRAADGAYLLKKVDARGQGLTLTGSGGRSITGGLNFAGRAELTDLGRIHPGARGAFGGPIRAASARPGAPWTLTFDGRGSRMAVGMDELDRLLGQTPRLQLAGSLNKGVVAVDRGELTGAAGRMGAKGLIEGPKLRLALNWNAQGPFGVGPVAIDGAMSGDGALTGTLAQPRADLRAAFDKVSAAGLILTNADMILSFRKGTDASDGRIVINSGSNYGPARAAGNFFLGGDRIRLTEVDLNAGGITAQGAVALSNNFPSSADLTFTARQGAFLASGQADGRVRLTDGGGDQSAVLDVTGRDIRLVNSTWTIRNLALKGQGTLDRLPFTLAADVGGATPVQFNGSGEYSRQGPAQSLTLRGGGRVREVAFTTRTPAVLALNGDGRVVRVDLGLGGGVLTGELRQDSKGSVIQADLTNVEMGSLAPDLRGQVTGRVSLQGAGDRLTGSADVDLKQLRSVDAPRGLAVDGSLNAVLDDNVLRLQARANDGTAVQASADVALPVEASAAPLRLAVARTRDMSGQVAINGQIQPIWDLFLGGAQSLSGQVNARATLGGSLNAPRLNGRLDLAQGAFRDTITGLRLENVTLAGRFDDSQAVIERFEAADGVKGTVTGNGNLGLRQGSGSTLRLELTRFRLIDNDIAEARANGTLTAVRGADGNIQLTGNLDIDDAQISPNLPGSNGVVKMDVVEINRPGGDPVETEQKARGGPSIGLNLNLTGREIHVRGRGLNVELVANARVRGTIAEPQLTGTANVVRGDYEFAGKRFVFDDTGSVSLSTDPARIRLNLAAVREDPALTAVIKVTGTAAAPKIELTSTPALPQDEILSQVLFGRSAAQLSPFEAAQLASAVASLAGGGGFDVIGNLRELAGLDRLSFSGEASSLTVAGGRYITDDVYLEVIGGGEGGAAVNVEWQVRRNLAVSSKFGGEGDASLSIRWRREGARPGGEPGERRRR</sequence>
<reference evidence="8 9" key="1">
    <citation type="submission" date="2024-06" db="EMBL/GenBank/DDBJ databases">
        <title>Sorghum-associated microbial communities from plants grown in Nebraska, USA.</title>
        <authorList>
            <person name="Schachtman D."/>
        </authorList>
    </citation>
    <scope>NUCLEOTIDE SEQUENCE [LARGE SCALE GENOMIC DNA]</scope>
    <source>
        <strain evidence="8 9">2814</strain>
    </source>
</reference>
<evidence type="ECO:0000256" key="1">
    <source>
        <dbReference type="ARBA" id="ARBA00004167"/>
    </source>
</evidence>
<protein>
    <submittedName>
        <fullName evidence="8">Translocation and assembly module TamB</fullName>
    </submittedName>
</protein>
<organism evidence="8 9">
    <name type="scientific">Brevundimonas faecalis</name>
    <dbReference type="NCBI Taxonomy" id="947378"/>
    <lineage>
        <taxon>Bacteria</taxon>
        <taxon>Pseudomonadati</taxon>
        <taxon>Pseudomonadota</taxon>
        <taxon>Alphaproteobacteria</taxon>
        <taxon>Caulobacterales</taxon>
        <taxon>Caulobacteraceae</taxon>
        <taxon>Brevundimonas</taxon>
    </lineage>
</organism>
<evidence type="ECO:0000259" key="7">
    <source>
        <dbReference type="Pfam" id="PF04357"/>
    </source>
</evidence>
<accession>A0ABV2RB78</accession>
<evidence type="ECO:0000256" key="4">
    <source>
        <dbReference type="ARBA" id="ARBA00023136"/>
    </source>
</evidence>
<keyword evidence="2 6" id="KW-0812">Transmembrane</keyword>
<dbReference type="Pfam" id="PF04357">
    <property type="entry name" value="TamB"/>
    <property type="match status" value="1"/>
</dbReference>
<evidence type="ECO:0000313" key="9">
    <source>
        <dbReference type="Proteomes" id="UP001549313"/>
    </source>
</evidence>
<evidence type="ECO:0000256" key="3">
    <source>
        <dbReference type="ARBA" id="ARBA00022989"/>
    </source>
</evidence>
<keyword evidence="3 6" id="KW-1133">Transmembrane helix</keyword>
<feature type="domain" description="Translocation and assembly module TamB C-terminal" evidence="7">
    <location>
        <begin position="1055"/>
        <end position="1393"/>
    </location>
</feature>
<dbReference type="EMBL" id="JBEPTF010000001">
    <property type="protein sequence ID" value="MET4683265.1"/>
    <property type="molecule type" value="Genomic_DNA"/>
</dbReference>
<keyword evidence="9" id="KW-1185">Reference proteome</keyword>
<comment type="subcellular location">
    <subcellularLocation>
        <location evidence="1">Membrane</location>
        <topology evidence="1">Single-pass membrane protein</topology>
    </subcellularLocation>
</comment>
<dbReference type="PANTHER" id="PTHR36985:SF1">
    <property type="entry name" value="TRANSLOCATION AND ASSEMBLY MODULE SUBUNIT TAMB"/>
    <property type="match status" value="1"/>
</dbReference>